<dbReference type="Proteomes" id="UP000199306">
    <property type="component" value="Unassembled WGS sequence"/>
</dbReference>
<evidence type="ECO:0000256" key="3">
    <source>
        <dbReference type="ARBA" id="ARBA00022448"/>
    </source>
</evidence>
<evidence type="ECO:0000256" key="8">
    <source>
        <dbReference type="SAM" id="Coils"/>
    </source>
</evidence>
<keyword evidence="5" id="KW-0812">Transmembrane</keyword>
<dbReference type="InterPro" id="IPR003423">
    <property type="entry name" value="OMP_efflux"/>
</dbReference>
<keyword evidence="4" id="KW-1134">Transmembrane beta strand</keyword>
<dbReference type="EMBL" id="FOXH01000003">
    <property type="protein sequence ID" value="SFP45399.1"/>
    <property type="molecule type" value="Genomic_DNA"/>
</dbReference>
<dbReference type="AlphaFoldDB" id="A0A1I5QGG2"/>
<dbReference type="GO" id="GO:1990281">
    <property type="term" value="C:efflux pump complex"/>
    <property type="evidence" value="ECO:0007669"/>
    <property type="project" value="TreeGrafter"/>
</dbReference>
<dbReference type="PANTHER" id="PTHR30026:SF20">
    <property type="entry name" value="OUTER MEMBRANE PROTEIN TOLC"/>
    <property type="match status" value="1"/>
</dbReference>
<evidence type="ECO:0000256" key="6">
    <source>
        <dbReference type="ARBA" id="ARBA00023136"/>
    </source>
</evidence>
<evidence type="ECO:0000256" key="7">
    <source>
        <dbReference type="ARBA" id="ARBA00023237"/>
    </source>
</evidence>
<feature type="coiled-coil region" evidence="8">
    <location>
        <begin position="205"/>
        <end position="232"/>
    </location>
</feature>
<reference evidence="10 11" key="1">
    <citation type="submission" date="2016-10" db="EMBL/GenBank/DDBJ databases">
        <authorList>
            <person name="de Groot N.N."/>
        </authorList>
    </citation>
    <scope>NUCLEOTIDE SEQUENCE [LARGE SCALE GENOMIC DNA]</scope>
    <source>
        <strain evidence="11">E92,LMG 26720,CCM 7988</strain>
    </source>
</reference>
<dbReference type="OrthoDB" id="1413034at2"/>
<dbReference type="InterPro" id="IPR051906">
    <property type="entry name" value="TolC-like"/>
</dbReference>
<dbReference type="SUPFAM" id="SSF56954">
    <property type="entry name" value="Outer membrane efflux proteins (OEP)"/>
    <property type="match status" value="1"/>
</dbReference>
<evidence type="ECO:0000256" key="2">
    <source>
        <dbReference type="ARBA" id="ARBA00007613"/>
    </source>
</evidence>
<feature type="signal peptide" evidence="9">
    <location>
        <begin position="1"/>
        <end position="23"/>
    </location>
</feature>
<comment type="subcellular location">
    <subcellularLocation>
        <location evidence="1">Cell outer membrane</location>
    </subcellularLocation>
</comment>
<evidence type="ECO:0000256" key="5">
    <source>
        <dbReference type="ARBA" id="ARBA00022692"/>
    </source>
</evidence>
<keyword evidence="6" id="KW-0472">Membrane</keyword>
<keyword evidence="9" id="KW-0732">Signal</keyword>
<dbReference type="Pfam" id="PF02321">
    <property type="entry name" value="OEP"/>
    <property type="match status" value="1"/>
</dbReference>
<dbReference type="Gene3D" id="1.20.1600.10">
    <property type="entry name" value="Outer membrane efflux proteins (OEP)"/>
    <property type="match status" value="1"/>
</dbReference>
<evidence type="ECO:0000256" key="1">
    <source>
        <dbReference type="ARBA" id="ARBA00004442"/>
    </source>
</evidence>
<comment type="similarity">
    <text evidence="2">Belongs to the outer membrane factor (OMF) (TC 1.B.17) family.</text>
</comment>
<dbReference type="PANTHER" id="PTHR30026">
    <property type="entry name" value="OUTER MEMBRANE PROTEIN TOLC"/>
    <property type="match status" value="1"/>
</dbReference>
<dbReference type="GO" id="GO:0009279">
    <property type="term" value="C:cell outer membrane"/>
    <property type="evidence" value="ECO:0007669"/>
    <property type="project" value="UniProtKB-SubCell"/>
</dbReference>
<keyword evidence="8" id="KW-0175">Coiled coil</keyword>
<feature type="chain" id="PRO_5011699569" evidence="9">
    <location>
        <begin position="24"/>
        <end position="444"/>
    </location>
</feature>
<evidence type="ECO:0000313" key="10">
    <source>
        <dbReference type="EMBL" id="SFP45399.1"/>
    </source>
</evidence>
<accession>A0A1I5QGG2</accession>
<evidence type="ECO:0000256" key="9">
    <source>
        <dbReference type="SAM" id="SignalP"/>
    </source>
</evidence>
<evidence type="ECO:0000256" key="4">
    <source>
        <dbReference type="ARBA" id="ARBA00022452"/>
    </source>
</evidence>
<organism evidence="10 11">
    <name type="scientific">Pseudarcicella hirudinis</name>
    <dbReference type="NCBI Taxonomy" id="1079859"/>
    <lineage>
        <taxon>Bacteria</taxon>
        <taxon>Pseudomonadati</taxon>
        <taxon>Bacteroidota</taxon>
        <taxon>Cytophagia</taxon>
        <taxon>Cytophagales</taxon>
        <taxon>Flectobacillaceae</taxon>
        <taxon>Pseudarcicella</taxon>
    </lineage>
</organism>
<protein>
    <submittedName>
        <fullName evidence="10">Outer membrane protein TolC</fullName>
    </submittedName>
</protein>
<keyword evidence="11" id="KW-1185">Reference proteome</keyword>
<keyword evidence="7" id="KW-0998">Cell outer membrane</keyword>
<evidence type="ECO:0000313" key="11">
    <source>
        <dbReference type="Proteomes" id="UP000199306"/>
    </source>
</evidence>
<dbReference type="GO" id="GO:0015562">
    <property type="term" value="F:efflux transmembrane transporter activity"/>
    <property type="evidence" value="ECO:0007669"/>
    <property type="project" value="InterPro"/>
</dbReference>
<dbReference type="RefSeq" id="WP_092014194.1">
    <property type="nucleotide sequence ID" value="NZ_FOXH01000003.1"/>
</dbReference>
<name>A0A1I5QGG2_9BACT</name>
<dbReference type="STRING" id="1079859.SAMN04515674_103189"/>
<sequence>MFIKKYISSFSSAFLMTSLLANAQQTQVLNLKQATELALQNNHLLKIQKEKVSESREKITESKSKGKPLVYATGNYIFNGVTKDLSIPKGSFGNLAGNPLPQADVPLFQGKHNLLLGNVLAYQPVSQLKKIGIGVKVAETDVSIAQTQVTKSELDIRLGVEKLYLGILITQKQLEETKASLELTEMKLYDVESALIAGKTELVNKVGLQADLSSQQQKLLQLTNQIEDYSADLKELTGFRSEETLVLANPEETLPPLQSLETYLLQAKNSNPEIQLVNHTIQKANYGVQAAQSDHIPSIGLMGGYTYQNVISDLPANNYFVGLNVSWNIFDFGKRKSELNQRISQKKQGEEYLEYMQENIRTKIEKAYRKVNQSQQLIAVAKKVVSYRKEEFKLKSDKKDSGLNLKRDLLETKASLAKAESDLFAAQLNYRLTLSELQSLTGIL</sequence>
<dbReference type="GO" id="GO:0015288">
    <property type="term" value="F:porin activity"/>
    <property type="evidence" value="ECO:0007669"/>
    <property type="project" value="TreeGrafter"/>
</dbReference>
<gene>
    <name evidence="10" type="ORF">SAMN04515674_103189</name>
</gene>
<proteinExistence type="inferred from homology"/>
<keyword evidence="3" id="KW-0813">Transport</keyword>